<comment type="caution">
    <text evidence="1">Lacks conserved residue(s) required for the propagation of feature annotation.</text>
</comment>
<feature type="domain" description="Deacetylase sirtuin-type" evidence="4">
    <location>
        <begin position="95"/>
        <end position="362"/>
    </location>
</feature>
<dbReference type="InterPro" id="IPR003000">
    <property type="entry name" value="Sirtuin"/>
</dbReference>
<evidence type="ECO:0000256" key="2">
    <source>
        <dbReference type="SAM" id="Coils"/>
    </source>
</evidence>
<dbReference type="Pfam" id="PF02146">
    <property type="entry name" value="SIR2"/>
    <property type="match status" value="1"/>
</dbReference>
<protein>
    <recommendedName>
        <fullName evidence="4">Deacetylase sirtuin-type domain-containing protein</fullName>
    </recommendedName>
</protein>
<feature type="binding site" evidence="1">
    <location>
        <position position="268"/>
    </location>
    <ligand>
        <name>Zn(2+)</name>
        <dbReference type="ChEBI" id="CHEBI:29105"/>
    </ligand>
</feature>
<organism evidence="5 6">
    <name type="scientific">Paramecium octaurelia</name>
    <dbReference type="NCBI Taxonomy" id="43137"/>
    <lineage>
        <taxon>Eukaryota</taxon>
        <taxon>Sar</taxon>
        <taxon>Alveolata</taxon>
        <taxon>Ciliophora</taxon>
        <taxon>Intramacronucleata</taxon>
        <taxon>Oligohymenophorea</taxon>
        <taxon>Peniculida</taxon>
        <taxon>Parameciidae</taxon>
        <taxon>Paramecium</taxon>
    </lineage>
</organism>
<dbReference type="OrthoDB" id="424302at2759"/>
<dbReference type="GO" id="GO:0046872">
    <property type="term" value="F:metal ion binding"/>
    <property type="evidence" value="ECO:0007669"/>
    <property type="project" value="UniProtKB-KW"/>
</dbReference>
<dbReference type="EMBL" id="CAJJDP010000016">
    <property type="protein sequence ID" value="CAD8144857.1"/>
    <property type="molecule type" value="Genomic_DNA"/>
</dbReference>
<evidence type="ECO:0000313" key="6">
    <source>
        <dbReference type="Proteomes" id="UP000683925"/>
    </source>
</evidence>
<feature type="binding site" evidence="1">
    <location>
        <position position="271"/>
    </location>
    <ligand>
        <name>Zn(2+)</name>
        <dbReference type="ChEBI" id="CHEBI:29105"/>
    </ligand>
</feature>
<dbReference type="GO" id="GO:0005634">
    <property type="term" value="C:nucleus"/>
    <property type="evidence" value="ECO:0007669"/>
    <property type="project" value="TreeGrafter"/>
</dbReference>
<name>A0A8S1T058_PAROT</name>
<feature type="region of interest" description="Disordered" evidence="3">
    <location>
        <begin position="1"/>
        <end position="20"/>
    </location>
</feature>
<evidence type="ECO:0000256" key="1">
    <source>
        <dbReference type="PROSITE-ProRule" id="PRU00236"/>
    </source>
</evidence>
<gene>
    <name evidence="5" type="ORF">POCTA_138.1.T0160369</name>
</gene>
<feature type="binding site" evidence="1">
    <location>
        <position position="240"/>
    </location>
    <ligand>
        <name>Zn(2+)</name>
        <dbReference type="ChEBI" id="CHEBI:29105"/>
    </ligand>
</feature>
<dbReference type="AlphaFoldDB" id="A0A8S1T058"/>
<sequence length="362" mass="41756">MDQKVQEQEEELDEKQLQEKMRYEKIQQEIQESQDRSTETLQKMKLTFQTIDDVQEQARSTVDNIDNFQKTFSVTMDKLLESIGKSLISNSIRASEHNPKTALELTINEAKQLITKNTVILCGSGLSQASGIPTSKEQNGVWIQGECNYPLSKLKTKDFLVDYPEIYWEWHKQFKKLAEDKIPNAGHLAIKNFKEKNKDALIVNLSIDNLLVSIFESEEINYGYNKQIYEINGNIKYMRCLYECTFQEAELMTVYDIPDLELNEIPKCPICGSKGRPHLLLLDDEILDENCRITEIQELSKKYDTIIVIGSTLQTHFAKTMVCEFIKKKATIIEINPEPVIEVGNTFWLIGKSEEILPELLD</sequence>
<keyword evidence="2" id="KW-0175">Coiled coil</keyword>
<feature type="binding site" evidence="1">
    <location>
        <position position="244"/>
    </location>
    <ligand>
        <name>Zn(2+)</name>
        <dbReference type="ChEBI" id="CHEBI:29105"/>
    </ligand>
</feature>
<keyword evidence="6" id="KW-1185">Reference proteome</keyword>
<proteinExistence type="predicted"/>
<evidence type="ECO:0000313" key="5">
    <source>
        <dbReference type="EMBL" id="CAD8144857.1"/>
    </source>
</evidence>
<comment type="caution">
    <text evidence="5">The sequence shown here is derived from an EMBL/GenBank/DDBJ whole genome shotgun (WGS) entry which is preliminary data.</text>
</comment>
<dbReference type="GO" id="GO:0070403">
    <property type="term" value="F:NAD+ binding"/>
    <property type="evidence" value="ECO:0007669"/>
    <property type="project" value="InterPro"/>
</dbReference>
<dbReference type="PROSITE" id="PS50305">
    <property type="entry name" value="SIRTUIN"/>
    <property type="match status" value="1"/>
</dbReference>
<reference evidence="5" key="1">
    <citation type="submission" date="2021-01" db="EMBL/GenBank/DDBJ databases">
        <authorList>
            <consortium name="Genoscope - CEA"/>
            <person name="William W."/>
        </authorList>
    </citation>
    <scope>NUCLEOTIDE SEQUENCE</scope>
</reference>
<dbReference type="OMA" id="CRITEIQ"/>
<feature type="coiled-coil region" evidence="2">
    <location>
        <begin position="23"/>
        <end position="71"/>
    </location>
</feature>
<accession>A0A8S1T058</accession>
<dbReference type="PANTHER" id="PTHR11085">
    <property type="entry name" value="NAD-DEPENDENT PROTEIN DEACYLASE SIRTUIN-5, MITOCHONDRIAL-RELATED"/>
    <property type="match status" value="1"/>
</dbReference>
<dbReference type="PANTHER" id="PTHR11085:SF10">
    <property type="entry name" value="NAD-DEPENDENT PROTEIN DEACYLASE SIRTUIN-5, MITOCHONDRIAL-RELATED"/>
    <property type="match status" value="1"/>
</dbReference>
<dbReference type="GO" id="GO:0017136">
    <property type="term" value="F:histone deacetylase activity, NAD-dependent"/>
    <property type="evidence" value="ECO:0007669"/>
    <property type="project" value="TreeGrafter"/>
</dbReference>
<dbReference type="Proteomes" id="UP000683925">
    <property type="component" value="Unassembled WGS sequence"/>
</dbReference>
<keyword evidence="1" id="KW-0862">Zinc</keyword>
<evidence type="ECO:0000259" key="4">
    <source>
        <dbReference type="PROSITE" id="PS50305"/>
    </source>
</evidence>
<dbReference type="InterPro" id="IPR026590">
    <property type="entry name" value="Ssirtuin_cat_dom"/>
</dbReference>
<dbReference type="InterPro" id="IPR050134">
    <property type="entry name" value="NAD-dep_sirtuin_deacylases"/>
</dbReference>
<keyword evidence="1" id="KW-0479">Metal-binding</keyword>
<evidence type="ECO:0000256" key="3">
    <source>
        <dbReference type="SAM" id="MobiDB-lite"/>
    </source>
</evidence>